<dbReference type="EMBL" id="PYDT01000005">
    <property type="protein sequence ID" value="THU60638.1"/>
    <property type="molecule type" value="Genomic_DNA"/>
</dbReference>
<evidence type="ECO:0000256" key="15">
    <source>
        <dbReference type="ARBA" id="ARBA00023136"/>
    </source>
</evidence>
<evidence type="ECO:0000256" key="19">
    <source>
        <dbReference type="ARBA" id="ARBA00048679"/>
    </source>
</evidence>
<dbReference type="Pfam" id="PF07714">
    <property type="entry name" value="PK_Tyr_Ser-Thr"/>
    <property type="match status" value="1"/>
</dbReference>
<dbReference type="EC" id="2.7.11.1" evidence="4"/>
<dbReference type="InterPro" id="IPR047117">
    <property type="entry name" value="PERK1-13-like"/>
</dbReference>
<keyword evidence="14" id="KW-1133">Transmembrane helix</keyword>
<keyword evidence="15" id="KW-0472">Membrane</keyword>
<dbReference type="PANTHER" id="PTHR47982:SF69">
    <property type="entry name" value="NON-SPECIFIC SERINE_THREONINE PROTEIN KINASE"/>
    <property type="match status" value="1"/>
</dbReference>
<dbReference type="Pfam" id="PF00069">
    <property type="entry name" value="Pkinase"/>
    <property type="match status" value="1"/>
</dbReference>
<evidence type="ECO:0000256" key="12">
    <source>
        <dbReference type="ARBA" id="ARBA00022777"/>
    </source>
</evidence>
<keyword evidence="16" id="KW-0675">Receptor</keyword>
<dbReference type="InterPro" id="IPR017441">
    <property type="entry name" value="Protein_kinase_ATP_BS"/>
</dbReference>
<name>A0A4S8JFD1_MUSBA</name>
<evidence type="ECO:0000256" key="8">
    <source>
        <dbReference type="ARBA" id="ARBA00022679"/>
    </source>
</evidence>
<evidence type="ECO:0000313" key="24">
    <source>
        <dbReference type="Proteomes" id="UP000317650"/>
    </source>
</evidence>
<evidence type="ECO:0000256" key="4">
    <source>
        <dbReference type="ARBA" id="ARBA00012513"/>
    </source>
</evidence>
<keyword evidence="11 20" id="KW-0547">Nucleotide-binding</keyword>
<keyword evidence="12" id="KW-0418">Kinase</keyword>
<evidence type="ECO:0000256" key="21">
    <source>
        <dbReference type="SAM" id="MobiDB-lite"/>
    </source>
</evidence>
<dbReference type="GO" id="GO:0005886">
    <property type="term" value="C:plasma membrane"/>
    <property type="evidence" value="ECO:0007669"/>
    <property type="project" value="UniProtKB-SubCell"/>
</dbReference>
<keyword evidence="6" id="KW-0723">Serine/threonine-protein kinase</keyword>
<evidence type="ECO:0000256" key="20">
    <source>
        <dbReference type="PROSITE-ProRule" id="PRU10141"/>
    </source>
</evidence>
<dbReference type="InterPro" id="IPR001245">
    <property type="entry name" value="Ser-Thr/Tyr_kinase_cat_dom"/>
</dbReference>
<evidence type="ECO:0000256" key="16">
    <source>
        <dbReference type="ARBA" id="ARBA00023170"/>
    </source>
</evidence>
<evidence type="ECO:0000256" key="9">
    <source>
        <dbReference type="ARBA" id="ARBA00022692"/>
    </source>
</evidence>
<keyword evidence="7" id="KW-0597">Phosphoprotein</keyword>
<feature type="compositionally biased region" description="Polar residues" evidence="21">
    <location>
        <begin position="949"/>
        <end position="965"/>
    </location>
</feature>
<evidence type="ECO:0000259" key="22">
    <source>
        <dbReference type="PROSITE" id="PS50011"/>
    </source>
</evidence>
<dbReference type="PANTHER" id="PTHR47982">
    <property type="entry name" value="PROLINE-RICH RECEPTOR-LIKE PROTEIN KINASE PERK4"/>
    <property type="match status" value="1"/>
</dbReference>
<comment type="similarity">
    <text evidence="3">In the C-terminal section; belongs to the protein kinase superfamily. Ser/Thr protein kinase family.</text>
</comment>
<evidence type="ECO:0000256" key="2">
    <source>
        <dbReference type="ARBA" id="ARBA00008536"/>
    </source>
</evidence>
<comment type="catalytic activity">
    <reaction evidence="18">
        <text>L-threonyl-[protein] + ATP = O-phospho-L-threonyl-[protein] + ADP + H(+)</text>
        <dbReference type="Rhea" id="RHEA:46608"/>
        <dbReference type="Rhea" id="RHEA-COMP:11060"/>
        <dbReference type="Rhea" id="RHEA-COMP:11605"/>
        <dbReference type="ChEBI" id="CHEBI:15378"/>
        <dbReference type="ChEBI" id="CHEBI:30013"/>
        <dbReference type="ChEBI" id="CHEBI:30616"/>
        <dbReference type="ChEBI" id="CHEBI:61977"/>
        <dbReference type="ChEBI" id="CHEBI:456216"/>
        <dbReference type="EC" id="2.7.11.1"/>
    </reaction>
</comment>
<evidence type="ECO:0000256" key="1">
    <source>
        <dbReference type="ARBA" id="ARBA00004251"/>
    </source>
</evidence>
<comment type="caution">
    <text evidence="23">The sequence shown here is derived from an EMBL/GenBank/DDBJ whole genome shotgun (WGS) entry which is preliminary data.</text>
</comment>
<evidence type="ECO:0000256" key="13">
    <source>
        <dbReference type="ARBA" id="ARBA00022840"/>
    </source>
</evidence>
<dbReference type="PROSITE" id="PS50011">
    <property type="entry name" value="PROTEIN_KINASE_DOM"/>
    <property type="match status" value="2"/>
</dbReference>
<dbReference type="PROSITE" id="PS00107">
    <property type="entry name" value="PROTEIN_KINASE_ATP"/>
    <property type="match status" value="1"/>
</dbReference>
<dbReference type="FunFam" id="1.10.510.10:FF:000239">
    <property type="entry name" value="Proline-rich receptor-like protein kinase PERK1"/>
    <property type="match status" value="1"/>
</dbReference>
<dbReference type="GO" id="GO:0005524">
    <property type="term" value="F:ATP binding"/>
    <property type="evidence" value="ECO:0007669"/>
    <property type="project" value="UniProtKB-UniRule"/>
</dbReference>
<evidence type="ECO:0000256" key="3">
    <source>
        <dbReference type="ARBA" id="ARBA00010217"/>
    </source>
</evidence>
<dbReference type="FunFam" id="3.30.200.20:FF:000207">
    <property type="entry name" value="proline-rich receptor-like protein kinase PERK1"/>
    <property type="match status" value="1"/>
</dbReference>
<dbReference type="InterPro" id="IPR000719">
    <property type="entry name" value="Prot_kinase_dom"/>
</dbReference>
<dbReference type="GO" id="GO:0004674">
    <property type="term" value="F:protein serine/threonine kinase activity"/>
    <property type="evidence" value="ECO:0007669"/>
    <property type="project" value="UniProtKB-KW"/>
</dbReference>
<evidence type="ECO:0000256" key="10">
    <source>
        <dbReference type="ARBA" id="ARBA00022729"/>
    </source>
</evidence>
<feature type="region of interest" description="Disordered" evidence="21">
    <location>
        <begin position="949"/>
        <end position="990"/>
    </location>
</feature>
<dbReference type="Gene3D" id="3.30.200.20">
    <property type="entry name" value="Phosphorylase Kinase, domain 1"/>
    <property type="match status" value="1"/>
</dbReference>
<dbReference type="FunFam" id="1.10.510.10:FF:000240">
    <property type="entry name" value="Lectin-domain containing receptor kinase A4.3"/>
    <property type="match status" value="1"/>
</dbReference>
<dbReference type="SUPFAM" id="SSF56112">
    <property type="entry name" value="Protein kinase-like (PK-like)"/>
    <property type="match status" value="2"/>
</dbReference>
<keyword evidence="9" id="KW-0812">Transmembrane</keyword>
<evidence type="ECO:0000256" key="5">
    <source>
        <dbReference type="ARBA" id="ARBA00022475"/>
    </source>
</evidence>
<keyword evidence="13 20" id="KW-0067">ATP-binding</keyword>
<keyword evidence="10" id="KW-0732">Signal</keyword>
<keyword evidence="24" id="KW-1185">Reference proteome</keyword>
<comment type="subcellular location">
    <subcellularLocation>
        <location evidence="1">Cell membrane</location>
        <topology evidence="1">Single-pass type I membrane protein</topology>
    </subcellularLocation>
</comment>
<dbReference type="SMART" id="SM00220">
    <property type="entry name" value="S_TKc"/>
    <property type="match status" value="1"/>
</dbReference>
<keyword evidence="8" id="KW-0808">Transferase</keyword>
<evidence type="ECO:0000256" key="11">
    <source>
        <dbReference type="ARBA" id="ARBA00022741"/>
    </source>
</evidence>
<evidence type="ECO:0000256" key="7">
    <source>
        <dbReference type="ARBA" id="ARBA00022553"/>
    </source>
</evidence>
<feature type="compositionally biased region" description="Low complexity" evidence="21">
    <location>
        <begin position="575"/>
        <end position="588"/>
    </location>
</feature>
<evidence type="ECO:0000256" key="17">
    <source>
        <dbReference type="ARBA" id="ARBA00023180"/>
    </source>
</evidence>
<feature type="region of interest" description="Disordered" evidence="21">
    <location>
        <begin position="535"/>
        <end position="598"/>
    </location>
</feature>
<feature type="domain" description="Protein kinase" evidence="22">
    <location>
        <begin position="620"/>
        <end position="902"/>
    </location>
</feature>
<keyword evidence="17" id="KW-0325">Glycoprotein</keyword>
<keyword evidence="5" id="KW-1003">Cell membrane</keyword>
<comment type="similarity">
    <text evidence="2">In the N-terminal section; belongs to the leguminous lectin family.</text>
</comment>
<dbReference type="GO" id="GO:0002229">
    <property type="term" value="P:defense response to oomycetes"/>
    <property type="evidence" value="ECO:0007669"/>
    <property type="project" value="UniProtKB-ARBA"/>
</dbReference>
<gene>
    <name evidence="23" type="ORF">C4D60_Mb07t14900</name>
</gene>
<dbReference type="PROSITE" id="PS00108">
    <property type="entry name" value="PROTEIN_KINASE_ST"/>
    <property type="match status" value="2"/>
</dbReference>
<organism evidence="23 24">
    <name type="scientific">Musa balbisiana</name>
    <name type="common">Banana</name>
    <dbReference type="NCBI Taxonomy" id="52838"/>
    <lineage>
        <taxon>Eukaryota</taxon>
        <taxon>Viridiplantae</taxon>
        <taxon>Streptophyta</taxon>
        <taxon>Embryophyta</taxon>
        <taxon>Tracheophyta</taxon>
        <taxon>Spermatophyta</taxon>
        <taxon>Magnoliopsida</taxon>
        <taxon>Liliopsida</taxon>
        <taxon>Zingiberales</taxon>
        <taxon>Musaceae</taxon>
        <taxon>Musa</taxon>
    </lineage>
</organism>
<feature type="compositionally biased region" description="Pro residues" evidence="21">
    <location>
        <begin position="548"/>
        <end position="574"/>
    </location>
</feature>
<accession>A0A4S8JFD1</accession>
<sequence>MSGLYIVRSPDRILLLTAKPWQVDTVLLLLVLLSVPQDEGASEPVIENRQDYQHHHPPPDDVVRMAPQLSPPLPITTIGSKNSSSPKSLTVSAGLTKRSFTYQELVIATNNFSAVNLLGEDREQPTLAWKDRFRIALDSAKGLAYLHEDCQPRVIHRDIKAANILLDHSFRAKIADFGIAKHFSDEKTHISTVVKGTHGYLSPEYVSSGKLTDKSDVFSYGVLLLELITGRRPVHLADWPADLCFVFIAYIIIGFLRQMRMAFDTLLQARPLLKQALEDGKYDVLVDPFLESYYNPIELGRMVACAYACLCHSASLRPSMSQVICLSFTHHIPFFVTIEHKPTTVLAGHVDPAADLLPFNPARFPSVGHPLRAFSVRIRRAASDLPTATRHPALLASSLSTPSFGLAASLQRFRLPSSPTGDPIRLAPAASLRAIVALLALSSATQDSVYPVSAAVPVVVVELYLDSACRWGSRGRGGDPPAAQLYVRLLLEKEAPAAAAAATLLRSSHTASTGKKSQLNVGVFSDERYGEYWQQNSPLPADNAVKLPPGPPPPFALRPPHSPGHLPPPPPPPMISSSGGSGSNYSGSEAPLPPPSPGVALGLSKSTFTFEELALATDGFSDANLLGQGGFGYVHRGVLPNGNEVAVKQLKTGSGQGEREFHAEVEIITRVHHKHLVSLVGYCISGGKRLLVYEYVPNNTLEFHLHGRGRPTMEWPARLKIALGSAKGLAYLHEDCHPKIIHRDIKSANILLDYKFVPKVADFGLAKFASENKTHVSTRVMGTFGYLAPEYASSGKLTDRSDVFSFGVMLLELITGRRPVDSSQSFVDDSLVDWARPLLTRALEDGNYDALVDPKLGENFNPNEMAHMIACAAACVRHLARRRPRMGQIVRALEGDVSLEYLNESIRPGHSRLYSSYGSSGSDSGRYNEVMKKFRKMKLTAQEYASSEYNAPTSQYAQNPSASSGEDQHTGNGDEEERKTTMVMTYGSSL</sequence>
<evidence type="ECO:0000256" key="14">
    <source>
        <dbReference type="ARBA" id="ARBA00022989"/>
    </source>
</evidence>
<evidence type="ECO:0000256" key="18">
    <source>
        <dbReference type="ARBA" id="ARBA00047899"/>
    </source>
</evidence>
<evidence type="ECO:0000256" key="6">
    <source>
        <dbReference type="ARBA" id="ARBA00022527"/>
    </source>
</evidence>
<dbReference type="Proteomes" id="UP000317650">
    <property type="component" value="Chromosome 7"/>
</dbReference>
<feature type="binding site" evidence="20">
    <location>
        <position position="648"/>
    </location>
    <ligand>
        <name>ATP</name>
        <dbReference type="ChEBI" id="CHEBI:30616"/>
    </ligand>
</feature>
<feature type="domain" description="Protein kinase" evidence="22">
    <location>
        <begin position="1"/>
        <end position="290"/>
    </location>
</feature>
<comment type="catalytic activity">
    <reaction evidence="19">
        <text>L-seryl-[protein] + ATP = O-phospho-L-seryl-[protein] + ADP + H(+)</text>
        <dbReference type="Rhea" id="RHEA:17989"/>
        <dbReference type="Rhea" id="RHEA-COMP:9863"/>
        <dbReference type="Rhea" id="RHEA-COMP:11604"/>
        <dbReference type="ChEBI" id="CHEBI:15378"/>
        <dbReference type="ChEBI" id="CHEBI:29999"/>
        <dbReference type="ChEBI" id="CHEBI:30616"/>
        <dbReference type="ChEBI" id="CHEBI:83421"/>
        <dbReference type="ChEBI" id="CHEBI:456216"/>
        <dbReference type="EC" id="2.7.11.1"/>
    </reaction>
</comment>
<proteinExistence type="inferred from homology"/>
<dbReference type="InterPro" id="IPR011009">
    <property type="entry name" value="Kinase-like_dom_sf"/>
</dbReference>
<protein>
    <recommendedName>
        <fullName evidence="4">non-specific serine/threonine protein kinase</fullName>
        <ecNumber evidence="4">2.7.11.1</ecNumber>
    </recommendedName>
</protein>
<reference evidence="23 24" key="1">
    <citation type="journal article" date="2019" name="Nat. Plants">
        <title>Genome sequencing of Musa balbisiana reveals subgenome evolution and function divergence in polyploid bananas.</title>
        <authorList>
            <person name="Yao X."/>
        </authorList>
    </citation>
    <scope>NUCLEOTIDE SEQUENCE [LARGE SCALE GENOMIC DNA]</scope>
    <source>
        <strain evidence="24">cv. DH-PKW</strain>
        <tissue evidence="23">Leaves</tissue>
    </source>
</reference>
<evidence type="ECO:0000313" key="23">
    <source>
        <dbReference type="EMBL" id="THU60638.1"/>
    </source>
</evidence>
<dbReference type="STRING" id="52838.A0A4S8JFD1"/>
<dbReference type="InterPro" id="IPR008271">
    <property type="entry name" value="Ser/Thr_kinase_AS"/>
</dbReference>
<dbReference type="AlphaFoldDB" id="A0A4S8JFD1"/>
<dbReference type="Gene3D" id="1.10.510.10">
    <property type="entry name" value="Transferase(Phosphotransferase) domain 1"/>
    <property type="match status" value="2"/>
</dbReference>